<feature type="transmembrane region" description="Helical" evidence="1">
    <location>
        <begin position="204"/>
        <end position="227"/>
    </location>
</feature>
<keyword evidence="1" id="KW-1133">Transmembrane helix</keyword>
<dbReference type="OrthoDB" id="111691at2"/>
<evidence type="ECO:0000313" key="2">
    <source>
        <dbReference type="EMBL" id="EHQ30933.1"/>
    </source>
</evidence>
<dbReference type="InterPro" id="IPR005625">
    <property type="entry name" value="PepSY-ass_TM"/>
</dbReference>
<dbReference type="AlphaFoldDB" id="H1Y3Y8"/>
<dbReference type="Pfam" id="PF03929">
    <property type="entry name" value="PepSY_TM"/>
    <property type="match status" value="1"/>
</dbReference>
<dbReference type="HOGENOM" id="CLU_031962_2_0_10"/>
<proteinExistence type="predicted"/>
<reference evidence="2" key="1">
    <citation type="submission" date="2011-09" db="EMBL/GenBank/DDBJ databases">
        <title>The permanent draft genome of Mucilaginibacter paludis DSM 18603.</title>
        <authorList>
            <consortium name="US DOE Joint Genome Institute (JGI-PGF)"/>
            <person name="Lucas S."/>
            <person name="Han J."/>
            <person name="Lapidus A."/>
            <person name="Bruce D."/>
            <person name="Goodwin L."/>
            <person name="Pitluck S."/>
            <person name="Peters L."/>
            <person name="Kyrpides N."/>
            <person name="Mavromatis K."/>
            <person name="Ivanova N."/>
            <person name="Mikhailova N."/>
            <person name="Held B."/>
            <person name="Detter J.C."/>
            <person name="Tapia R."/>
            <person name="Han C."/>
            <person name="Land M."/>
            <person name="Hauser L."/>
            <person name="Markowitz V."/>
            <person name="Cheng J.-F."/>
            <person name="Hugenholtz P."/>
            <person name="Woyke T."/>
            <person name="Wu D."/>
            <person name="Tindall B."/>
            <person name="Brambilla E."/>
            <person name="Klenk H.-P."/>
            <person name="Eisen J.A."/>
        </authorList>
    </citation>
    <scope>NUCLEOTIDE SEQUENCE [LARGE SCALE GENOMIC DNA]</scope>
    <source>
        <strain evidence="2">DSM 18603</strain>
    </source>
</reference>
<sequence length="385" mass="44788">MVKKIAGKLHLWLGLASGLVVFISLFGAAVFVWQTELTNWLHRDLVYVSAIGRQELPVDILIRSAKRVEPGRDITYVARERDPRKSVVFDVVKLNPHPSWYYQSAYLVNEQVYVDRYTGKVLGIVDNRRELIWVMYALHTSLQLKYEVGHYIVGTATLILFVMALTGIALWWPKHKAALKQRLWFRWKKTTRWRRKNYDLHNIGGIYTWIFVLFFAATGLVWTFSWWESGIYRLLGADPKKMFVEPRVKPTIKSAYTYESLVQNAVKRVPHWESIGLSLPEGARPDSAQTLFCVVRYNTGSGWDEWDEYLYNSQNGRLYYSQTQAQKQLGEKWRTSNYALHTGSIYGLPTKILATFIALFCAFLPISGFLIWLGRRRKATQMSRK</sequence>
<keyword evidence="3" id="KW-1185">Reference proteome</keyword>
<dbReference type="RefSeq" id="WP_008513010.1">
    <property type="nucleotide sequence ID" value="NZ_CM001403.1"/>
</dbReference>
<dbReference type="PANTHER" id="PTHR34219">
    <property type="entry name" value="IRON-REGULATED INNER MEMBRANE PROTEIN-RELATED"/>
    <property type="match status" value="1"/>
</dbReference>
<dbReference type="EMBL" id="CM001403">
    <property type="protein sequence ID" value="EHQ30933.1"/>
    <property type="molecule type" value="Genomic_DNA"/>
</dbReference>
<name>H1Y3Y8_9SPHI</name>
<organism evidence="2 3">
    <name type="scientific">Mucilaginibacter paludis DSM 18603</name>
    <dbReference type="NCBI Taxonomy" id="714943"/>
    <lineage>
        <taxon>Bacteria</taxon>
        <taxon>Pseudomonadati</taxon>
        <taxon>Bacteroidota</taxon>
        <taxon>Sphingobacteriia</taxon>
        <taxon>Sphingobacteriales</taxon>
        <taxon>Sphingobacteriaceae</taxon>
        <taxon>Mucilaginibacter</taxon>
    </lineage>
</organism>
<dbReference type="Proteomes" id="UP000002774">
    <property type="component" value="Chromosome"/>
</dbReference>
<dbReference type="PANTHER" id="PTHR34219:SF3">
    <property type="entry name" value="BLL7967 PROTEIN"/>
    <property type="match status" value="1"/>
</dbReference>
<evidence type="ECO:0000256" key="1">
    <source>
        <dbReference type="SAM" id="Phobius"/>
    </source>
</evidence>
<dbReference type="eggNOG" id="COG3182">
    <property type="taxonomic scope" value="Bacteria"/>
</dbReference>
<feature type="transmembrane region" description="Helical" evidence="1">
    <location>
        <begin position="148"/>
        <end position="172"/>
    </location>
</feature>
<keyword evidence="1" id="KW-0812">Transmembrane</keyword>
<keyword evidence="1" id="KW-0472">Membrane</keyword>
<dbReference type="STRING" id="714943.Mucpa_6884"/>
<protein>
    <submittedName>
        <fullName evidence="2">PepSY-associated TM helix domain protein</fullName>
    </submittedName>
</protein>
<feature type="transmembrane region" description="Helical" evidence="1">
    <location>
        <begin position="12"/>
        <end position="33"/>
    </location>
</feature>
<evidence type="ECO:0000313" key="3">
    <source>
        <dbReference type="Proteomes" id="UP000002774"/>
    </source>
</evidence>
<feature type="transmembrane region" description="Helical" evidence="1">
    <location>
        <begin position="352"/>
        <end position="374"/>
    </location>
</feature>
<accession>H1Y3Y8</accession>
<gene>
    <name evidence="2" type="ORF">Mucpa_6884</name>
</gene>